<dbReference type="EMBL" id="CP022415">
    <property type="protein sequence ID" value="ASM72675.1"/>
    <property type="molecule type" value="Genomic_DNA"/>
</dbReference>
<evidence type="ECO:0000313" key="1">
    <source>
        <dbReference type="EMBL" id="ASM72675.1"/>
    </source>
</evidence>
<sequence length="55" mass="6079">MGDATFLYGNGAARSGTAWLAQALRAILQPQYDYVASRLGALPLRWQEHMQERAG</sequence>
<keyword evidence="2" id="KW-1185">Reference proteome</keyword>
<proteinExistence type="predicted"/>
<accession>A0A221K104</accession>
<reference evidence="1 2" key="1">
    <citation type="submission" date="2017-07" db="EMBL/GenBank/DDBJ databases">
        <title>Genome Sequence of Sulfitobacter pseudonitzschiae Strain SMR1 Isolated from a culture of the Diatom Skeletonema marinoi.</title>
        <authorList>
            <person name="Topel M."/>
            <person name="Pinder M.I.M."/>
            <person name="Johansson O.N."/>
            <person name="Kourtchenko O."/>
            <person name="Godhe A."/>
            <person name="Clarke A.K."/>
        </authorList>
    </citation>
    <scope>NUCLEOTIDE SEQUENCE [LARGE SCALE GENOMIC DNA]</scope>
    <source>
        <strain evidence="1 2">SMR1</strain>
    </source>
</reference>
<dbReference type="KEGG" id="spse:SULPSESMR1_01867"/>
<dbReference type="RefSeq" id="WP_421086494.1">
    <property type="nucleotide sequence ID" value="NZ_JBMGNR010000004.1"/>
</dbReference>
<evidence type="ECO:0000313" key="2">
    <source>
        <dbReference type="Proteomes" id="UP000199754"/>
    </source>
</evidence>
<name>A0A221K104_9RHOB</name>
<dbReference type="Proteomes" id="UP000199754">
    <property type="component" value="Chromosome"/>
</dbReference>
<dbReference type="AlphaFoldDB" id="A0A221K104"/>
<gene>
    <name evidence="1" type="ORF">SULPSESMR1_01867</name>
</gene>
<organism evidence="1 2">
    <name type="scientific">Pseudosulfitobacter pseudonitzschiae</name>
    <dbReference type="NCBI Taxonomy" id="1402135"/>
    <lineage>
        <taxon>Bacteria</taxon>
        <taxon>Pseudomonadati</taxon>
        <taxon>Pseudomonadota</taxon>
        <taxon>Alphaproteobacteria</taxon>
        <taxon>Rhodobacterales</taxon>
        <taxon>Roseobacteraceae</taxon>
        <taxon>Pseudosulfitobacter</taxon>
    </lineage>
</organism>
<protein>
    <submittedName>
        <fullName evidence="1">Uncharacterized protein</fullName>
    </submittedName>
</protein>